<evidence type="ECO:0000313" key="25">
    <source>
        <dbReference type="WBParaSite" id="PSAMB.scaffold4128size15608.g23521.t1"/>
    </source>
</evidence>
<evidence type="ECO:0000256" key="2">
    <source>
        <dbReference type="ARBA" id="ARBA00004401"/>
    </source>
</evidence>
<dbReference type="GO" id="GO:0005737">
    <property type="term" value="C:cytoplasm"/>
    <property type="evidence" value="ECO:0007669"/>
    <property type="project" value="TreeGrafter"/>
</dbReference>
<evidence type="ECO:0000256" key="20">
    <source>
        <dbReference type="PIRSR" id="PIRSR634016-3"/>
    </source>
</evidence>
<dbReference type="InterPro" id="IPR024571">
    <property type="entry name" value="ERAP1-like_C_dom"/>
</dbReference>
<dbReference type="AlphaFoldDB" id="A0A914WIM0"/>
<evidence type="ECO:0000256" key="10">
    <source>
        <dbReference type="ARBA" id="ARBA00022723"/>
    </source>
</evidence>
<keyword evidence="10 20" id="KW-0479">Metal-binding</keyword>
<dbReference type="Pfam" id="PF11838">
    <property type="entry name" value="ERAP1_C"/>
    <property type="match status" value="1"/>
</dbReference>
<dbReference type="Pfam" id="PF01433">
    <property type="entry name" value="Peptidase_M1"/>
    <property type="match status" value="1"/>
</dbReference>
<dbReference type="FunFam" id="2.60.40.1910:FF:000006">
    <property type="entry name" value="Aminopeptidase"/>
    <property type="match status" value="1"/>
</dbReference>
<keyword evidence="8" id="KW-0645">Protease</keyword>
<evidence type="ECO:0000256" key="19">
    <source>
        <dbReference type="PIRSR" id="PIRSR634016-1"/>
    </source>
</evidence>
<keyword evidence="13" id="KW-0106">Calcium</keyword>
<dbReference type="Gene3D" id="1.10.390.10">
    <property type="entry name" value="Neutral Protease Domain 2"/>
    <property type="match status" value="1"/>
</dbReference>
<evidence type="ECO:0000256" key="17">
    <source>
        <dbReference type="ARBA" id="ARBA00023157"/>
    </source>
</evidence>
<proteinExistence type="inferred from homology"/>
<dbReference type="GO" id="GO:0042277">
    <property type="term" value="F:peptide binding"/>
    <property type="evidence" value="ECO:0007669"/>
    <property type="project" value="TreeGrafter"/>
</dbReference>
<keyword evidence="12 20" id="KW-0862">Zinc</keyword>
<evidence type="ECO:0000256" key="12">
    <source>
        <dbReference type="ARBA" id="ARBA00022833"/>
    </source>
</evidence>
<evidence type="ECO:0000256" key="5">
    <source>
        <dbReference type="ARBA" id="ARBA00012567"/>
    </source>
</evidence>
<dbReference type="FunFam" id="1.25.50.20:FF:000001">
    <property type="entry name" value="Aminopeptidase"/>
    <property type="match status" value="1"/>
</dbReference>
<evidence type="ECO:0000259" key="22">
    <source>
        <dbReference type="Pfam" id="PF01433"/>
    </source>
</evidence>
<dbReference type="InterPro" id="IPR001930">
    <property type="entry name" value="Peptidase_M1"/>
</dbReference>
<comment type="subcellular location">
    <subcellularLocation>
        <location evidence="2">Cell membrane</location>
        <topology evidence="2">Single-pass type II membrane protein</topology>
    </subcellularLocation>
</comment>
<dbReference type="GO" id="GO:0004230">
    <property type="term" value="F:glutamyl aminopeptidase activity"/>
    <property type="evidence" value="ECO:0007669"/>
    <property type="project" value="UniProtKB-EC"/>
</dbReference>
<feature type="binding site" evidence="20">
    <location>
        <position position="81"/>
    </location>
    <ligand>
        <name>Zn(2+)</name>
        <dbReference type="ChEBI" id="CHEBI:29105"/>
        <note>catalytic</note>
    </ligand>
</feature>
<feature type="binding site" evidence="20">
    <location>
        <position position="85"/>
    </location>
    <ligand>
        <name>Zn(2+)</name>
        <dbReference type="ChEBI" id="CHEBI:29105"/>
        <note>catalytic</note>
    </ligand>
</feature>
<keyword evidence="24" id="KW-1185">Reference proteome</keyword>
<evidence type="ECO:0000256" key="1">
    <source>
        <dbReference type="ARBA" id="ARBA00001703"/>
    </source>
</evidence>
<dbReference type="PANTHER" id="PTHR11533">
    <property type="entry name" value="PROTEASE M1 ZINC METALLOPROTEASE"/>
    <property type="match status" value="1"/>
</dbReference>
<name>A0A914WIM0_9BILA</name>
<feature type="site" description="Transition state stabilizer" evidence="21">
    <location>
        <position position="169"/>
    </location>
</feature>
<evidence type="ECO:0000256" key="3">
    <source>
        <dbReference type="ARBA" id="ARBA00010136"/>
    </source>
</evidence>
<feature type="binding site" evidence="20">
    <location>
        <position position="104"/>
    </location>
    <ligand>
        <name>Zn(2+)</name>
        <dbReference type="ChEBI" id="CHEBI:29105"/>
        <note>catalytic</note>
    </ligand>
</feature>
<evidence type="ECO:0000256" key="16">
    <source>
        <dbReference type="ARBA" id="ARBA00023136"/>
    </source>
</evidence>
<feature type="active site" description="Proton acceptor" evidence="19">
    <location>
        <position position="82"/>
    </location>
</feature>
<keyword evidence="9" id="KW-0812">Transmembrane</keyword>
<evidence type="ECO:0000256" key="21">
    <source>
        <dbReference type="PIRSR" id="PIRSR634016-4"/>
    </source>
</evidence>
<dbReference type="GO" id="GO:0008270">
    <property type="term" value="F:zinc ion binding"/>
    <property type="evidence" value="ECO:0007669"/>
    <property type="project" value="InterPro"/>
</dbReference>
<dbReference type="InterPro" id="IPR014782">
    <property type="entry name" value="Peptidase_M1_dom"/>
</dbReference>
<evidence type="ECO:0000256" key="6">
    <source>
        <dbReference type="ARBA" id="ARBA00022438"/>
    </source>
</evidence>
<keyword evidence="17" id="KW-1015">Disulfide bond</keyword>
<dbReference type="Gene3D" id="1.25.50.20">
    <property type="match status" value="1"/>
</dbReference>
<protein>
    <recommendedName>
        <fullName evidence="5">glutamyl aminopeptidase</fullName>
        <ecNumber evidence="5">3.4.11.7</ecNumber>
    </recommendedName>
</protein>
<dbReference type="InterPro" id="IPR034016">
    <property type="entry name" value="M1_APN-typ"/>
</dbReference>
<accession>A0A914WIM0</accession>
<comment type="catalytic activity">
    <reaction evidence="1">
        <text>Release of N-terminal glutamate (and to a lesser extent aspartate) from a peptide.</text>
        <dbReference type="EC" id="3.4.11.7"/>
    </reaction>
</comment>
<evidence type="ECO:0000256" key="18">
    <source>
        <dbReference type="ARBA" id="ARBA00023180"/>
    </source>
</evidence>
<dbReference type="PANTHER" id="PTHR11533:SF276">
    <property type="entry name" value="GLUTAMYL AMINOPEPTIDASE"/>
    <property type="match status" value="1"/>
</dbReference>
<evidence type="ECO:0000256" key="4">
    <source>
        <dbReference type="ARBA" id="ARBA00011748"/>
    </source>
</evidence>
<dbReference type="FunFam" id="1.10.390.10:FF:000006">
    <property type="entry name" value="Puromycin-sensitive aminopeptidase"/>
    <property type="match status" value="1"/>
</dbReference>
<dbReference type="CDD" id="cd09601">
    <property type="entry name" value="M1_APN-Q_like"/>
    <property type="match status" value="1"/>
</dbReference>
<organism evidence="24 25">
    <name type="scientific">Plectus sambesii</name>
    <dbReference type="NCBI Taxonomy" id="2011161"/>
    <lineage>
        <taxon>Eukaryota</taxon>
        <taxon>Metazoa</taxon>
        <taxon>Ecdysozoa</taxon>
        <taxon>Nematoda</taxon>
        <taxon>Chromadorea</taxon>
        <taxon>Plectida</taxon>
        <taxon>Plectina</taxon>
        <taxon>Plectoidea</taxon>
        <taxon>Plectidae</taxon>
        <taxon>Plectus</taxon>
    </lineage>
</organism>
<keyword evidence="15" id="KW-0482">Metalloprotease</keyword>
<feature type="domain" description="Peptidase M1 membrane alanine aminopeptidase" evidence="22">
    <location>
        <begin position="35"/>
        <end position="219"/>
    </location>
</feature>
<comment type="similarity">
    <text evidence="3">Belongs to the peptidase M1 family.</text>
</comment>
<evidence type="ECO:0000256" key="8">
    <source>
        <dbReference type="ARBA" id="ARBA00022670"/>
    </source>
</evidence>
<dbReference type="GO" id="GO:0005886">
    <property type="term" value="C:plasma membrane"/>
    <property type="evidence" value="ECO:0007669"/>
    <property type="project" value="UniProtKB-SubCell"/>
</dbReference>
<evidence type="ECO:0000256" key="7">
    <source>
        <dbReference type="ARBA" id="ARBA00022475"/>
    </source>
</evidence>
<evidence type="ECO:0000256" key="13">
    <source>
        <dbReference type="ARBA" id="ARBA00022837"/>
    </source>
</evidence>
<dbReference type="SUPFAM" id="SSF55486">
    <property type="entry name" value="Metalloproteases ('zincins'), catalytic domain"/>
    <property type="match status" value="1"/>
</dbReference>
<evidence type="ECO:0000256" key="15">
    <source>
        <dbReference type="ARBA" id="ARBA00023049"/>
    </source>
</evidence>
<dbReference type="GO" id="GO:0006508">
    <property type="term" value="P:proteolysis"/>
    <property type="evidence" value="ECO:0007669"/>
    <property type="project" value="UniProtKB-KW"/>
</dbReference>
<dbReference type="PRINTS" id="PR00756">
    <property type="entry name" value="ALADIPTASE"/>
</dbReference>
<sequence>MSGVELRCGDWRKLARRGLFARGDRDDDCIVISRYMIALPDFGAGAMENWGLITYREKYVLYDHTIFSLKDRQRVTNVIAHELAHMWFGDLVTMRWWDDIWLNEGFATFMASLGSDHIENTTIRKDEIFIVESIQRAMRSDQLISSTHPLSTVIERANEVHEIFDVISYNKGAAVLHMIRRTIGDDVFQAGLSAYLKRHSYGNADRNDLWSSLSSALAQNGSIPGWDEEKPFDFAAFANSWTKQLGYPVITVARTPDGAVAVRQELFKLSKTAVASDRFRSNPLHYLWKIPILYRTGQEFETDTALKWLSDTKEVRLLPSDSWVLINPLVDGFYRVEYDQRTWDLLIDQLMLEHETIPVSARSQLLDDAFTLAESGRINYNVPLKMSHYLTEENDYAPWATALAHFERIELLLRTKASYGDLQQFLINLLTPTYNRIWNVTITDNQLLLENLQSLLVGRLCSLGHQPCIERAKLLFSVVPANCLPEMHISSPFCNVISPSLRPAIYCAAVEHGTRDEWDFLLGKYIIEPYSIELDRLFAGLACSRKQWKISYLLDDALLGDNSRPQDVKGKLFELSKKPLGGRMLWDYVRTNWNVLFARYKQMPGTIQAILQFSTESFTTDFEADQLSTFRNEHPELAVYAIVDRQLETARNRANWLKLHSRAVALYFKTNKDRIV</sequence>
<evidence type="ECO:0000259" key="23">
    <source>
        <dbReference type="Pfam" id="PF11838"/>
    </source>
</evidence>
<evidence type="ECO:0000313" key="24">
    <source>
        <dbReference type="Proteomes" id="UP000887566"/>
    </source>
</evidence>
<dbReference type="InterPro" id="IPR050344">
    <property type="entry name" value="Peptidase_M1_aminopeptidases"/>
</dbReference>
<keyword evidence="7" id="KW-1003">Cell membrane</keyword>
<dbReference type="WBParaSite" id="PSAMB.scaffold4128size15608.g23521.t1">
    <property type="protein sequence ID" value="PSAMB.scaffold4128size15608.g23521.t1"/>
    <property type="gene ID" value="PSAMB.scaffold4128size15608.g23521"/>
</dbReference>
<dbReference type="Proteomes" id="UP000887566">
    <property type="component" value="Unplaced"/>
</dbReference>
<dbReference type="Gene3D" id="2.60.40.1910">
    <property type="match status" value="1"/>
</dbReference>
<evidence type="ECO:0000256" key="9">
    <source>
        <dbReference type="ARBA" id="ARBA00022692"/>
    </source>
</evidence>
<feature type="domain" description="ERAP1-like C-terminal" evidence="23">
    <location>
        <begin position="323"/>
        <end position="651"/>
    </location>
</feature>
<dbReference type="EC" id="3.4.11.7" evidence="5"/>
<keyword evidence="11" id="KW-0378">Hydrolase</keyword>
<dbReference type="InterPro" id="IPR027268">
    <property type="entry name" value="Peptidase_M4/M1_CTD_sf"/>
</dbReference>
<dbReference type="GO" id="GO:0070006">
    <property type="term" value="F:metalloaminopeptidase activity"/>
    <property type="evidence" value="ECO:0007669"/>
    <property type="project" value="TreeGrafter"/>
</dbReference>
<keyword evidence="16" id="KW-0472">Membrane</keyword>
<comment type="subunit">
    <text evidence="4">Homodimer; disulfide-linked.</text>
</comment>
<dbReference type="GO" id="GO:0005615">
    <property type="term" value="C:extracellular space"/>
    <property type="evidence" value="ECO:0007669"/>
    <property type="project" value="TreeGrafter"/>
</dbReference>
<keyword evidence="18" id="KW-0325">Glycoprotein</keyword>
<keyword evidence="14" id="KW-1133">Transmembrane helix</keyword>
<dbReference type="GO" id="GO:0043171">
    <property type="term" value="P:peptide catabolic process"/>
    <property type="evidence" value="ECO:0007669"/>
    <property type="project" value="TreeGrafter"/>
</dbReference>
<reference evidence="25" key="1">
    <citation type="submission" date="2022-11" db="UniProtKB">
        <authorList>
            <consortium name="WormBaseParasite"/>
        </authorList>
    </citation>
    <scope>IDENTIFICATION</scope>
</reference>
<keyword evidence="6" id="KW-0031">Aminopeptidase</keyword>
<comment type="cofactor">
    <cofactor evidence="20">
        <name>Zn(2+)</name>
        <dbReference type="ChEBI" id="CHEBI:29105"/>
    </cofactor>
    <text evidence="20">Binds 1 zinc ion per subunit.</text>
</comment>
<evidence type="ECO:0000256" key="14">
    <source>
        <dbReference type="ARBA" id="ARBA00022989"/>
    </source>
</evidence>
<evidence type="ECO:0000256" key="11">
    <source>
        <dbReference type="ARBA" id="ARBA00022801"/>
    </source>
</evidence>